<name>A0A1J4KEB9_9EUKA</name>
<dbReference type="GeneID" id="94837953"/>
<accession>A0A1J4KEB9</accession>
<sequence length="210" mass="23416">MEANFNVQIVGDRTPGPSPADHVDRDRFGDGLKYSIRARYPIPEAHLDPTLVNLPTCIGTGHKHSLSSRHPEPNQFVPPGPNYVRPPFGKDARRTGFPRARPNPKIPKMPGPADYVPSPRSVHGTATESPRTHVREGGPRVLWDTVFSPGPACYKPQHMKVRQSSPRYSIAKKYPERKKDRTGEYVKQRSTLAGPSFSFSHGGRTPIFHI</sequence>
<protein>
    <submittedName>
        <fullName evidence="2">Uncharacterized protein</fullName>
    </submittedName>
</protein>
<dbReference type="AlphaFoldDB" id="A0A1J4KEB9"/>
<dbReference type="VEuPathDB" id="TrichDB:TRFO_23601"/>
<feature type="region of interest" description="Disordered" evidence="1">
    <location>
        <begin position="63"/>
        <end position="136"/>
    </location>
</feature>
<evidence type="ECO:0000313" key="3">
    <source>
        <dbReference type="Proteomes" id="UP000179807"/>
    </source>
</evidence>
<dbReference type="OrthoDB" id="10542310at2759"/>
<dbReference type="Proteomes" id="UP000179807">
    <property type="component" value="Unassembled WGS sequence"/>
</dbReference>
<dbReference type="RefSeq" id="XP_068361196.1">
    <property type="nucleotide sequence ID" value="XM_068503249.1"/>
</dbReference>
<comment type="caution">
    <text evidence="2">The sequence shown here is derived from an EMBL/GenBank/DDBJ whole genome shotgun (WGS) entry which is preliminary data.</text>
</comment>
<proteinExistence type="predicted"/>
<gene>
    <name evidence="2" type="ORF">TRFO_23601</name>
</gene>
<evidence type="ECO:0000256" key="1">
    <source>
        <dbReference type="SAM" id="MobiDB-lite"/>
    </source>
</evidence>
<reference evidence="2" key="1">
    <citation type="submission" date="2016-10" db="EMBL/GenBank/DDBJ databases">
        <authorList>
            <person name="Benchimol M."/>
            <person name="Almeida L.G."/>
            <person name="Vasconcelos A.T."/>
            <person name="Perreira-Neves A."/>
            <person name="Rosa I.A."/>
            <person name="Tasca T."/>
            <person name="Bogo M.R."/>
            <person name="de Souza W."/>
        </authorList>
    </citation>
    <scope>NUCLEOTIDE SEQUENCE [LARGE SCALE GENOMIC DNA]</scope>
    <source>
        <strain evidence="2">K</strain>
    </source>
</reference>
<keyword evidence="3" id="KW-1185">Reference proteome</keyword>
<evidence type="ECO:0000313" key="2">
    <source>
        <dbReference type="EMBL" id="OHT08060.1"/>
    </source>
</evidence>
<dbReference type="EMBL" id="MLAK01000679">
    <property type="protein sequence ID" value="OHT08060.1"/>
    <property type="molecule type" value="Genomic_DNA"/>
</dbReference>
<organism evidence="2 3">
    <name type="scientific">Tritrichomonas foetus</name>
    <dbReference type="NCBI Taxonomy" id="1144522"/>
    <lineage>
        <taxon>Eukaryota</taxon>
        <taxon>Metamonada</taxon>
        <taxon>Parabasalia</taxon>
        <taxon>Tritrichomonadida</taxon>
        <taxon>Tritrichomonadidae</taxon>
        <taxon>Tritrichomonas</taxon>
    </lineage>
</organism>